<organism evidence="13 14">
    <name type="scientific">Mucilaginibacter gotjawali</name>
    <dbReference type="NCBI Taxonomy" id="1550579"/>
    <lineage>
        <taxon>Bacteria</taxon>
        <taxon>Pseudomonadati</taxon>
        <taxon>Bacteroidota</taxon>
        <taxon>Sphingobacteriia</taxon>
        <taxon>Sphingobacteriales</taxon>
        <taxon>Sphingobacteriaceae</taxon>
        <taxon>Mucilaginibacter</taxon>
    </lineage>
</organism>
<dbReference type="InterPro" id="IPR000794">
    <property type="entry name" value="Beta-ketoacyl_synthase"/>
</dbReference>
<keyword evidence="9 11" id="KW-0275">Fatty acid biosynthesis</keyword>
<dbReference type="SMART" id="SM00825">
    <property type="entry name" value="PKS_KS"/>
    <property type="match status" value="1"/>
</dbReference>
<dbReference type="AlphaFoldDB" id="A0A120MXP9"/>
<dbReference type="Gene3D" id="3.40.47.10">
    <property type="match status" value="1"/>
</dbReference>
<keyword evidence="6 11" id="KW-0808">Transferase</keyword>
<keyword evidence="7" id="KW-0276">Fatty acid metabolism</keyword>
<dbReference type="KEGG" id="mgot:MgSA37_00070"/>
<evidence type="ECO:0000256" key="5">
    <source>
        <dbReference type="ARBA" id="ARBA00022516"/>
    </source>
</evidence>
<evidence type="ECO:0000313" key="13">
    <source>
        <dbReference type="EMBL" id="BAU51921.1"/>
    </source>
</evidence>
<dbReference type="GO" id="GO:0005829">
    <property type="term" value="C:cytosol"/>
    <property type="evidence" value="ECO:0007669"/>
    <property type="project" value="TreeGrafter"/>
</dbReference>
<evidence type="ECO:0000256" key="11">
    <source>
        <dbReference type="PIRNR" id="PIRNR000447"/>
    </source>
</evidence>
<comment type="catalytic activity">
    <reaction evidence="11">
        <text>(9Z)-hexadecenoyl-[ACP] + malonyl-[ACP] + H(+) = 3-oxo-(11Z)-octadecenoyl-[ACP] + holo-[ACP] + CO2</text>
        <dbReference type="Rhea" id="RHEA:55040"/>
        <dbReference type="Rhea" id="RHEA-COMP:9623"/>
        <dbReference type="Rhea" id="RHEA-COMP:9685"/>
        <dbReference type="Rhea" id="RHEA-COMP:10800"/>
        <dbReference type="Rhea" id="RHEA-COMP:14074"/>
        <dbReference type="ChEBI" id="CHEBI:15378"/>
        <dbReference type="ChEBI" id="CHEBI:16526"/>
        <dbReference type="ChEBI" id="CHEBI:64479"/>
        <dbReference type="ChEBI" id="CHEBI:78449"/>
        <dbReference type="ChEBI" id="CHEBI:83989"/>
        <dbReference type="ChEBI" id="CHEBI:138538"/>
        <dbReference type="EC" id="2.3.1.179"/>
    </reaction>
</comment>
<dbReference type="CDD" id="cd00834">
    <property type="entry name" value="KAS_I_II"/>
    <property type="match status" value="1"/>
</dbReference>
<dbReference type="RefSeq" id="WP_096349298.1">
    <property type="nucleotide sequence ID" value="NZ_AP017313.1"/>
</dbReference>
<comment type="pathway">
    <text evidence="1 11">Lipid metabolism; fatty acid biosynthesis.</text>
</comment>
<evidence type="ECO:0000256" key="4">
    <source>
        <dbReference type="ARBA" id="ARBA00014657"/>
    </source>
</evidence>
<dbReference type="NCBIfam" id="NF005589">
    <property type="entry name" value="PRK07314.1"/>
    <property type="match status" value="1"/>
</dbReference>
<dbReference type="InterPro" id="IPR018201">
    <property type="entry name" value="Ketoacyl_synth_AS"/>
</dbReference>
<sequence length="420" mass="45289">MIKELKRVVITGMGAITPLGNTVNEFWNNIIAGRSGVRLITKFDSTHFKTKIAAEVKDFNATDYFERNEARKYDLFTQYAIAAADEAINNAGINFEMLNKNKIGVIWGSGNGGIQTFQDQVEEFVKGNRQPRFNPYFIPKIIADIPSGAISIRYGLRGLNFSTVSACASSNNAIIDACNYIRLGKADMIITGGSEAPINESSIGGFNASKALSTNNEDPKGASMPFDVKRDGFVLGEGAGALIVESLECAIKRGATILAEIVGTGMAADAYHLTGTHPDGEGAYLGMLDGLEDAGIGASEIDYINAHATSTHMGDESELKAISRVFGQRPDMNIGATKSMTGHLLGAAGVIETIICVKAIRESRIPPTINTSEVEHEYSDKFNFTLGKTQEKVVRYAMNNTFGFGGHIATLILKKYENDN</sequence>
<evidence type="ECO:0000256" key="2">
    <source>
        <dbReference type="ARBA" id="ARBA00008467"/>
    </source>
</evidence>
<keyword evidence="14" id="KW-1185">Reference proteome</keyword>
<dbReference type="InterPro" id="IPR014031">
    <property type="entry name" value="Ketoacyl_synth_C"/>
</dbReference>
<keyword evidence="5 11" id="KW-0444">Lipid biosynthesis</keyword>
<evidence type="ECO:0000256" key="8">
    <source>
        <dbReference type="ARBA" id="ARBA00023098"/>
    </source>
</evidence>
<comment type="similarity">
    <text evidence="2 11 12">Belongs to the thiolase-like superfamily. Beta-ketoacyl-ACP synthases family.</text>
</comment>
<dbReference type="PROSITE" id="PS00606">
    <property type="entry name" value="KS3_1"/>
    <property type="match status" value="1"/>
</dbReference>
<dbReference type="PIRSF" id="PIRSF000447">
    <property type="entry name" value="KAS_II"/>
    <property type="match status" value="1"/>
</dbReference>
<dbReference type="GO" id="GO:0004315">
    <property type="term" value="F:3-oxoacyl-[acyl-carrier-protein] synthase activity"/>
    <property type="evidence" value="ECO:0007669"/>
    <property type="project" value="UniProtKB-UniRule"/>
</dbReference>
<dbReference type="EMBL" id="AP017313">
    <property type="protein sequence ID" value="BAU51921.1"/>
    <property type="molecule type" value="Genomic_DNA"/>
</dbReference>
<evidence type="ECO:0000256" key="9">
    <source>
        <dbReference type="ARBA" id="ARBA00023160"/>
    </source>
</evidence>
<reference evidence="13 14" key="1">
    <citation type="submission" date="2015-12" db="EMBL/GenBank/DDBJ databases">
        <title>Genome sequence of Mucilaginibacter gotjawali.</title>
        <authorList>
            <person name="Lee J.S."/>
            <person name="Lee K.C."/>
            <person name="Kim K.K."/>
            <person name="Lee B.W."/>
        </authorList>
    </citation>
    <scope>NUCLEOTIDE SEQUENCE [LARGE SCALE GENOMIC DNA]</scope>
    <source>
        <strain evidence="13 14">SA3-7</strain>
    </source>
</reference>
<dbReference type="EC" id="2.3.1.179" evidence="3 11"/>
<dbReference type="PANTHER" id="PTHR11712:SF336">
    <property type="entry name" value="3-OXOACYL-[ACYL-CARRIER-PROTEIN] SYNTHASE, MITOCHONDRIAL"/>
    <property type="match status" value="1"/>
</dbReference>
<dbReference type="Pfam" id="PF02801">
    <property type="entry name" value="Ketoacyl-synt_C"/>
    <property type="match status" value="1"/>
</dbReference>
<evidence type="ECO:0000256" key="10">
    <source>
        <dbReference type="ARBA" id="ARBA00023315"/>
    </source>
</evidence>
<keyword evidence="10 11" id="KW-0012">Acyltransferase</keyword>
<name>A0A120MXP9_9SPHI</name>
<evidence type="ECO:0000256" key="3">
    <source>
        <dbReference type="ARBA" id="ARBA00012356"/>
    </source>
</evidence>
<evidence type="ECO:0000313" key="14">
    <source>
        <dbReference type="Proteomes" id="UP000218263"/>
    </source>
</evidence>
<dbReference type="PROSITE" id="PS52004">
    <property type="entry name" value="KS3_2"/>
    <property type="match status" value="1"/>
</dbReference>
<comment type="function">
    <text evidence="11">Involved in the type II fatty acid elongation cycle. Catalyzes the elongation of a wide range of acyl-ACP by the addition of two carbons from malonyl-ACP to an acyl acceptor. Can efficiently catalyze the conversion of palmitoleoyl-ACP (cis-hexadec-9-enoyl-ACP) to cis-vaccenoyl-ACP (cis-octadec-11-enoyl-ACP), an essential step in the thermal regulation of fatty acid composition.</text>
</comment>
<evidence type="ECO:0000256" key="7">
    <source>
        <dbReference type="ARBA" id="ARBA00022832"/>
    </source>
</evidence>
<gene>
    <name evidence="13" type="primary">fabF_1</name>
    <name evidence="13" type="ORF">MgSA37_00070</name>
</gene>
<dbReference type="InterPro" id="IPR020841">
    <property type="entry name" value="PKS_Beta-ketoAc_synthase_dom"/>
</dbReference>
<dbReference type="NCBIfam" id="TIGR03150">
    <property type="entry name" value="fabF"/>
    <property type="match status" value="1"/>
</dbReference>
<evidence type="ECO:0000256" key="12">
    <source>
        <dbReference type="RuleBase" id="RU003694"/>
    </source>
</evidence>
<dbReference type="InterPro" id="IPR016039">
    <property type="entry name" value="Thiolase-like"/>
</dbReference>
<proteinExistence type="inferred from homology"/>
<accession>A0A120MXP9</accession>
<evidence type="ECO:0000256" key="1">
    <source>
        <dbReference type="ARBA" id="ARBA00005194"/>
    </source>
</evidence>
<dbReference type="OrthoDB" id="9808669at2"/>
<dbReference type="InterPro" id="IPR017568">
    <property type="entry name" value="3-oxoacyl-ACP_synth-2"/>
</dbReference>
<protein>
    <recommendedName>
        <fullName evidence="4 11">3-oxoacyl-[acyl-carrier-protein] synthase 2</fullName>
        <ecNumber evidence="3 11">2.3.1.179</ecNumber>
    </recommendedName>
</protein>
<dbReference type="Proteomes" id="UP000218263">
    <property type="component" value="Chromosome"/>
</dbReference>
<dbReference type="PANTHER" id="PTHR11712">
    <property type="entry name" value="POLYKETIDE SYNTHASE-RELATED"/>
    <property type="match status" value="1"/>
</dbReference>
<dbReference type="UniPathway" id="UPA00094"/>
<dbReference type="SUPFAM" id="SSF53901">
    <property type="entry name" value="Thiolase-like"/>
    <property type="match status" value="2"/>
</dbReference>
<dbReference type="Pfam" id="PF00109">
    <property type="entry name" value="ketoacyl-synt"/>
    <property type="match status" value="1"/>
</dbReference>
<dbReference type="InterPro" id="IPR014030">
    <property type="entry name" value="Ketoacyl_synth_N"/>
</dbReference>
<keyword evidence="8" id="KW-0443">Lipid metabolism</keyword>
<comment type="catalytic activity">
    <reaction evidence="11">
        <text>a fatty acyl-[ACP] + malonyl-[ACP] + H(+) = a 3-oxoacyl-[ACP] + holo-[ACP] + CO2</text>
        <dbReference type="Rhea" id="RHEA:22836"/>
        <dbReference type="Rhea" id="RHEA-COMP:9623"/>
        <dbReference type="Rhea" id="RHEA-COMP:9685"/>
        <dbReference type="Rhea" id="RHEA-COMP:9916"/>
        <dbReference type="Rhea" id="RHEA-COMP:14125"/>
        <dbReference type="ChEBI" id="CHEBI:15378"/>
        <dbReference type="ChEBI" id="CHEBI:16526"/>
        <dbReference type="ChEBI" id="CHEBI:64479"/>
        <dbReference type="ChEBI" id="CHEBI:78449"/>
        <dbReference type="ChEBI" id="CHEBI:78776"/>
        <dbReference type="ChEBI" id="CHEBI:138651"/>
    </reaction>
</comment>
<dbReference type="FunFam" id="3.40.47.10:FF:000018">
    <property type="entry name" value="3-oxoacyl-[acyl-carrier-protein] synthase 2"/>
    <property type="match status" value="1"/>
</dbReference>
<evidence type="ECO:0000256" key="6">
    <source>
        <dbReference type="ARBA" id="ARBA00022679"/>
    </source>
</evidence>
<dbReference type="GO" id="GO:0006633">
    <property type="term" value="P:fatty acid biosynthetic process"/>
    <property type="evidence" value="ECO:0007669"/>
    <property type="project" value="UniProtKB-UniRule"/>
</dbReference>